<organism evidence="3 4">
    <name type="scientific">Paenibacillus etheri</name>
    <dbReference type="NCBI Taxonomy" id="1306852"/>
    <lineage>
        <taxon>Bacteria</taxon>
        <taxon>Bacillati</taxon>
        <taxon>Bacillota</taxon>
        <taxon>Bacilli</taxon>
        <taxon>Bacillales</taxon>
        <taxon>Paenibacillaceae</taxon>
        <taxon>Paenibacillus</taxon>
    </lineage>
</organism>
<dbReference type="GO" id="GO:0003677">
    <property type="term" value="F:DNA binding"/>
    <property type="evidence" value="ECO:0007669"/>
    <property type="project" value="UniProtKB-KW"/>
</dbReference>
<keyword evidence="4" id="KW-1185">Reference proteome</keyword>
<keyword evidence="1" id="KW-0238">DNA-binding</keyword>
<accession>A0A0W1AS83</accession>
<dbReference type="SUPFAM" id="SSF46955">
    <property type="entry name" value="Putative DNA-binding domain"/>
    <property type="match status" value="1"/>
</dbReference>
<proteinExistence type="predicted"/>
<dbReference type="RefSeq" id="WP_060626213.1">
    <property type="nucleotide sequence ID" value="NZ_LCZJ02000037.1"/>
</dbReference>
<comment type="caution">
    <text evidence="3">The sequence shown here is derived from an EMBL/GenBank/DDBJ whole genome shotgun (WGS) entry which is preliminary data.</text>
</comment>
<dbReference type="EMBL" id="LCZJ02000037">
    <property type="protein sequence ID" value="KTD84142.1"/>
    <property type="molecule type" value="Genomic_DNA"/>
</dbReference>
<dbReference type="CDD" id="cd01109">
    <property type="entry name" value="HTH_YyaN"/>
    <property type="match status" value="1"/>
</dbReference>
<dbReference type="PROSITE" id="PS00552">
    <property type="entry name" value="HTH_MERR_1"/>
    <property type="match status" value="1"/>
</dbReference>
<dbReference type="PROSITE" id="PS50937">
    <property type="entry name" value="HTH_MERR_2"/>
    <property type="match status" value="1"/>
</dbReference>
<reference evidence="3 4" key="1">
    <citation type="journal article" date="2015" name="Int. Biodeterior. Biodegradation">
        <title>Physiological and genetic screening methods for the isolation of methyl tert-butyl ether-degrading bacteria for bioremediation purposes.</title>
        <authorList>
            <person name="Guisado I.M."/>
            <person name="Purswani J."/>
            <person name="Gonzalez Lopez J."/>
            <person name="Pozo C."/>
        </authorList>
    </citation>
    <scope>NUCLEOTIDE SEQUENCE [LARGE SCALE GENOMIC DNA]</scope>
    <source>
        <strain evidence="3 4">SH7</strain>
    </source>
</reference>
<dbReference type="PANTHER" id="PTHR30204:SF82">
    <property type="entry name" value="TRANSCRIPTIONAL REGULATOR, MERR FAMILY"/>
    <property type="match status" value="1"/>
</dbReference>
<dbReference type="Proteomes" id="UP000054709">
    <property type="component" value="Unassembled WGS sequence"/>
</dbReference>
<evidence type="ECO:0000256" key="1">
    <source>
        <dbReference type="ARBA" id="ARBA00023125"/>
    </source>
</evidence>
<name>A0A0W1AS83_9BACL</name>
<protein>
    <submittedName>
        <fullName evidence="3">MerR family transcriptional regulator</fullName>
    </submittedName>
</protein>
<dbReference type="SMART" id="SM00422">
    <property type="entry name" value="HTH_MERR"/>
    <property type="match status" value="1"/>
</dbReference>
<dbReference type="InterPro" id="IPR009061">
    <property type="entry name" value="DNA-bd_dom_put_sf"/>
</dbReference>
<feature type="domain" description="HTH merR-type" evidence="2">
    <location>
        <begin position="1"/>
        <end position="69"/>
    </location>
</feature>
<dbReference type="PANTHER" id="PTHR30204">
    <property type="entry name" value="REDOX-CYCLING DRUG-SENSING TRANSCRIPTIONAL ACTIVATOR SOXR"/>
    <property type="match status" value="1"/>
</dbReference>
<gene>
    <name evidence="3" type="ORF">UQ64_28705</name>
</gene>
<dbReference type="InterPro" id="IPR000551">
    <property type="entry name" value="MerR-type_HTH_dom"/>
</dbReference>
<dbReference type="Gene3D" id="1.10.1660.10">
    <property type="match status" value="1"/>
</dbReference>
<dbReference type="Pfam" id="PF13411">
    <property type="entry name" value="MerR_1"/>
    <property type="match status" value="1"/>
</dbReference>
<evidence type="ECO:0000313" key="4">
    <source>
        <dbReference type="Proteomes" id="UP000054709"/>
    </source>
</evidence>
<sequence length="128" mass="15139">MYTISEVSKLLDITTYTLRYYEKEGIVKPVRNANGERVYEDTHLAWLRFVLRLKQTQMPISQIREYAQLYLEGEHTSQARLNLLEDHRSSIQDQIRHLTETEKMLNDKIANYKVFISKGNTLDLSMND</sequence>
<evidence type="ECO:0000259" key="2">
    <source>
        <dbReference type="PROSITE" id="PS50937"/>
    </source>
</evidence>
<dbReference type="OrthoDB" id="9811174at2"/>
<dbReference type="InterPro" id="IPR047057">
    <property type="entry name" value="MerR_fam"/>
</dbReference>
<evidence type="ECO:0000313" key="3">
    <source>
        <dbReference type="EMBL" id="KTD84142.1"/>
    </source>
</evidence>
<dbReference type="GO" id="GO:0003700">
    <property type="term" value="F:DNA-binding transcription factor activity"/>
    <property type="evidence" value="ECO:0007669"/>
    <property type="project" value="InterPro"/>
</dbReference>
<dbReference type="AlphaFoldDB" id="A0A0W1AS83"/>